<reference evidence="2 3" key="1">
    <citation type="submission" date="2023-10" db="EMBL/GenBank/DDBJ databases">
        <title>Hymenobacter endophyticus sp. nov., an isolate from the leaf tissues of wheat.</title>
        <authorList>
            <person name="Dai Y."/>
        </authorList>
    </citation>
    <scope>NUCLEOTIDE SEQUENCE [LARGE SCALE GENOMIC DNA]</scope>
    <source>
        <strain evidence="2 3">ZK17L-C2</strain>
    </source>
</reference>
<accession>A0ABU3TFP6</accession>
<name>A0ABU3TFP6_9BACT</name>
<gene>
    <name evidence="2" type="ORF">ROI90_07315</name>
</gene>
<organism evidence="2 3">
    <name type="scientific">Hymenobacter endophyticus</name>
    <dbReference type="NCBI Taxonomy" id="3076335"/>
    <lineage>
        <taxon>Bacteria</taxon>
        <taxon>Pseudomonadati</taxon>
        <taxon>Bacteroidota</taxon>
        <taxon>Cytophagia</taxon>
        <taxon>Cytophagales</taxon>
        <taxon>Hymenobacteraceae</taxon>
        <taxon>Hymenobacter</taxon>
    </lineage>
</organism>
<feature type="chain" id="PRO_5045411179" description="Periplasmic heavy metal sensor" evidence="1">
    <location>
        <begin position="21"/>
        <end position="119"/>
    </location>
</feature>
<dbReference type="Proteomes" id="UP001250698">
    <property type="component" value="Unassembled WGS sequence"/>
</dbReference>
<keyword evidence="1" id="KW-0732">Signal</keyword>
<evidence type="ECO:0000313" key="2">
    <source>
        <dbReference type="EMBL" id="MDU0370196.1"/>
    </source>
</evidence>
<dbReference type="RefSeq" id="WP_315997678.1">
    <property type="nucleotide sequence ID" value="NZ_JAWDJT010000003.1"/>
</dbReference>
<keyword evidence="3" id="KW-1185">Reference proteome</keyword>
<protein>
    <recommendedName>
        <fullName evidence="4">Periplasmic heavy metal sensor</fullName>
    </recommendedName>
</protein>
<evidence type="ECO:0008006" key="4">
    <source>
        <dbReference type="Google" id="ProtNLM"/>
    </source>
</evidence>
<evidence type="ECO:0000313" key="3">
    <source>
        <dbReference type="Proteomes" id="UP001250698"/>
    </source>
</evidence>
<evidence type="ECO:0000256" key="1">
    <source>
        <dbReference type="SAM" id="SignalP"/>
    </source>
</evidence>
<proteinExistence type="predicted"/>
<sequence>MKKITLLVALLLVLQGVSQADERSEGTGLQARATALTRSIADKAHLDEGQIVRVKQLNLRMLTEIEELKARFVADPTLLDQRLAQAQAQYENNLTALLRPTQLALFQQNRANMTALGQH</sequence>
<dbReference type="EMBL" id="JAWDJT010000003">
    <property type="protein sequence ID" value="MDU0370196.1"/>
    <property type="molecule type" value="Genomic_DNA"/>
</dbReference>
<feature type="signal peptide" evidence="1">
    <location>
        <begin position="1"/>
        <end position="20"/>
    </location>
</feature>
<comment type="caution">
    <text evidence="2">The sequence shown here is derived from an EMBL/GenBank/DDBJ whole genome shotgun (WGS) entry which is preliminary data.</text>
</comment>